<feature type="signal peptide" evidence="1">
    <location>
        <begin position="1"/>
        <end position="25"/>
    </location>
</feature>
<keyword evidence="1" id="KW-0732">Signal</keyword>
<dbReference type="EMBL" id="VJYK02000365">
    <property type="protein sequence ID" value="MQS04849.1"/>
    <property type="molecule type" value="Genomic_DNA"/>
</dbReference>
<organism evidence="3 4">
    <name type="scientific">Streptomyces alkaliterrae</name>
    <dbReference type="NCBI Taxonomy" id="2213162"/>
    <lineage>
        <taxon>Bacteria</taxon>
        <taxon>Bacillati</taxon>
        <taxon>Actinomycetota</taxon>
        <taxon>Actinomycetes</taxon>
        <taxon>Kitasatosporales</taxon>
        <taxon>Streptomycetaceae</taxon>
        <taxon>Streptomyces</taxon>
    </lineage>
</organism>
<evidence type="ECO:0000313" key="4">
    <source>
        <dbReference type="Proteomes" id="UP000320857"/>
    </source>
</evidence>
<protein>
    <submittedName>
        <fullName evidence="3">Uncharacterized protein</fullName>
    </submittedName>
</protein>
<evidence type="ECO:0000313" key="5">
    <source>
        <dbReference type="Proteomes" id="UP000517765"/>
    </source>
</evidence>
<reference evidence="3 4" key="1">
    <citation type="submission" date="2019-10" db="EMBL/GenBank/DDBJ databases">
        <title>Streptomyces sp. nov., a novel actinobacterium isolated from alkaline environment.</title>
        <authorList>
            <person name="Golinska P."/>
        </authorList>
    </citation>
    <scope>NUCLEOTIDE SEQUENCE [LARGE SCALE GENOMIC DNA]</scope>
    <source>
        <strain evidence="3 4">OF1</strain>
    </source>
</reference>
<reference evidence="2" key="3">
    <citation type="journal article" name="Syst. Appl. Microbiol.">
        <title>Streptomyces alkaliterrae sp. nov., isolated from an alkaline soil, and emended descriptions of Streptomyces alkaliphilus, Streptomyces calidiresistens and Streptomyces durbertensis.</title>
        <authorList>
            <person name="Swiecimska M."/>
            <person name="Golinska P."/>
            <person name="Nouioui I."/>
            <person name="Wypij M."/>
            <person name="Rai M."/>
            <person name="Sangal V."/>
            <person name="Goodfellow M."/>
        </authorList>
    </citation>
    <scope>NUCLEOTIDE SEQUENCE</scope>
    <source>
        <strain evidence="2">OF8</strain>
    </source>
</reference>
<dbReference type="Proteomes" id="UP000517765">
    <property type="component" value="Unassembled WGS sequence"/>
</dbReference>
<dbReference type="AlphaFoldDB" id="A0A5P0Z045"/>
<evidence type="ECO:0000256" key="1">
    <source>
        <dbReference type="SAM" id="SignalP"/>
    </source>
</evidence>
<name>A0A5P0Z045_9ACTN</name>
<keyword evidence="4" id="KW-1185">Reference proteome</keyword>
<reference evidence="5" key="2">
    <citation type="submission" date="2020-05" db="EMBL/GenBank/DDBJ databases">
        <title>Classification of alakaliphilic streptomycetes isolated from an alkaline soil next to Lonar Crater, India and a proposal for the recognition of Streptomyces alkaliterrae sp. nov.</title>
        <authorList>
            <person name="Golinska P."/>
        </authorList>
    </citation>
    <scope>NUCLEOTIDE SEQUENCE [LARGE SCALE GENOMIC DNA]</scope>
    <source>
        <strain evidence="5">OF8</strain>
    </source>
</reference>
<proteinExistence type="predicted"/>
<accession>A0A5P0Z045</accession>
<dbReference type="RefSeq" id="WP_143650932.1">
    <property type="nucleotide sequence ID" value="NZ_JABJXA010000117.1"/>
</dbReference>
<gene>
    <name evidence="3" type="ORF">FNX44_023900</name>
    <name evidence="2" type="ORF">H3147_18290</name>
</gene>
<sequence>MRRKSLVVLSALVAATLAPGGTALAGGGPGGGKLPPELQEVRDATARFHSVWEAKAEGYELASPCVEGMGFHFAKSLAADQSELNPTEPNVLVYAPTPNGGLKLVAVEYASKTAATLFGQDFDPPNGLPFYTLHAWIWKKNPKGVFNAVNPKVSCDVKPHKSSGRR</sequence>
<dbReference type="OrthoDB" id="2449873at2"/>
<evidence type="ECO:0000313" key="2">
    <source>
        <dbReference type="EMBL" id="MBB1260756.1"/>
    </source>
</evidence>
<comment type="caution">
    <text evidence="3">The sequence shown here is derived from an EMBL/GenBank/DDBJ whole genome shotgun (WGS) entry which is preliminary data.</text>
</comment>
<feature type="chain" id="PRO_5036372253" evidence="1">
    <location>
        <begin position="26"/>
        <end position="166"/>
    </location>
</feature>
<dbReference type="EMBL" id="JABJXA010000117">
    <property type="protein sequence ID" value="MBB1260756.1"/>
    <property type="molecule type" value="Genomic_DNA"/>
</dbReference>
<dbReference type="Proteomes" id="UP000320857">
    <property type="component" value="Unassembled WGS sequence"/>
</dbReference>
<evidence type="ECO:0000313" key="3">
    <source>
        <dbReference type="EMBL" id="MQS04849.1"/>
    </source>
</evidence>